<reference evidence="1" key="2">
    <citation type="submission" date="2023-03" db="EMBL/GenBank/DDBJ databases">
        <authorList>
            <person name="Inwood S.N."/>
            <person name="Skelly J.G."/>
            <person name="Guhlin J."/>
            <person name="Harrop T.W.R."/>
            <person name="Goldson S.G."/>
            <person name="Dearden P.K."/>
        </authorList>
    </citation>
    <scope>NUCLEOTIDE SEQUENCE</scope>
    <source>
        <strain evidence="1">Irish</strain>
        <tissue evidence="1">Whole body</tissue>
    </source>
</reference>
<evidence type="ECO:0000313" key="2">
    <source>
        <dbReference type="Proteomes" id="UP001168990"/>
    </source>
</evidence>
<dbReference type="AlphaFoldDB" id="A0AA39FIY7"/>
<name>A0AA39FIY7_9HYME</name>
<dbReference type="EMBL" id="JAQQBS010000004">
    <property type="protein sequence ID" value="KAK0170209.1"/>
    <property type="molecule type" value="Genomic_DNA"/>
</dbReference>
<proteinExistence type="predicted"/>
<evidence type="ECO:0000313" key="1">
    <source>
        <dbReference type="EMBL" id="KAK0170209.1"/>
    </source>
</evidence>
<gene>
    <name evidence="1" type="ORF">PV328_010797</name>
</gene>
<reference evidence="1" key="1">
    <citation type="journal article" date="2023" name="bioRxiv">
        <title>Scaffold-level genome assemblies of two parasitoid biocontrol wasps reveal the parthenogenesis mechanism and an associated novel virus.</title>
        <authorList>
            <person name="Inwood S."/>
            <person name="Skelly J."/>
            <person name="Guhlin J."/>
            <person name="Harrop T."/>
            <person name="Goldson S."/>
            <person name="Dearden P."/>
        </authorList>
    </citation>
    <scope>NUCLEOTIDE SEQUENCE</scope>
    <source>
        <strain evidence="1">Irish</strain>
        <tissue evidence="1">Whole body</tissue>
    </source>
</reference>
<comment type="caution">
    <text evidence="1">The sequence shown here is derived from an EMBL/GenBank/DDBJ whole genome shotgun (WGS) entry which is preliminary data.</text>
</comment>
<sequence>MRDKYEVVGLSTYITNGQRPQRRIILACDTTKQMKSAFQLLSNVGVFLITPITADIISSKLVEMYVTDFETRKALVKRRDVHGLNISA</sequence>
<keyword evidence="2" id="KW-1185">Reference proteome</keyword>
<protein>
    <submittedName>
        <fullName evidence="1">Uncharacterized protein</fullName>
    </submittedName>
</protein>
<dbReference type="Proteomes" id="UP001168990">
    <property type="component" value="Unassembled WGS sequence"/>
</dbReference>
<accession>A0AA39FIY7</accession>
<organism evidence="1 2">
    <name type="scientific">Microctonus aethiopoides</name>
    <dbReference type="NCBI Taxonomy" id="144406"/>
    <lineage>
        <taxon>Eukaryota</taxon>
        <taxon>Metazoa</taxon>
        <taxon>Ecdysozoa</taxon>
        <taxon>Arthropoda</taxon>
        <taxon>Hexapoda</taxon>
        <taxon>Insecta</taxon>
        <taxon>Pterygota</taxon>
        <taxon>Neoptera</taxon>
        <taxon>Endopterygota</taxon>
        <taxon>Hymenoptera</taxon>
        <taxon>Apocrita</taxon>
        <taxon>Ichneumonoidea</taxon>
        <taxon>Braconidae</taxon>
        <taxon>Euphorinae</taxon>
        <taxon>Microctonus</taxon>
    </lineage>
</organism>